<evidence type="ECO:0000259" key="1">
    <source>
        <dbReference type="Pfam" id="PF00534"/>
    </source>
</evidence>
<dbReference type="GO" id="GO:0016757">
    <property type="term" value="F:glycosyltransferase activity"/>
    <property type="evidence" value="ECO:0007669"/>
    <property type="project" value="InterPro"/>
</dbReference>
<dbReference type="AlphaFoldDB" id="A0A415LH47"/>
<dbReference type="InterPro" id="IPR050194">
    <property type="entry name" value="Glycosyltransferase_grp1"/>
</dbReference>
<proteinExistence type="predicted"/>
<dbReference type="RefSeq" id="WP_118379044.1">
    <property type="nucleotide sequence ID" value="NZ_CABJDQ010000001.1"/>
</dbReference>
<feature type="domain" description="Glycosyl transferase family 1" evidence="1">
    <location>
        <begin position="205"/>
        <end position="366"/>
    </location>
</feature>
<accession>A0A415LH47</accession>
<dbReference type="PANTHER" id="PTHR45947">
    <property type="entry name" value="SULFOQUINOVOSYL TRANSFERASE SQD2"/>
    <property type="match status" value="1"/>
</dbReference>
<dbReference type="GeneID" id="66465648"/>
<dbReference type="CDD" id="cd03801">
    <property type="entry name" value="GT4_PimA-like"/>
    <property type="match status" value="1"/>
</dbReference>
<comment type="caution">
    <text evidence="2">The sequence shown here is derived from an EMBL/GenBank/DDBJ whole genome shotgun (WGS) entry which is preliminary data.</text>
</comment>
<dbReference type="PANTHER" id="PTHR45947:SF3">
    <property type="entry name" value="SULFOQUINOVOSYL TRANSFERASE SQD2"/>
    <property type="match status" value="1"/>
</dbReference>
<evidence type="ECO:0000313" key="3">
    <source>
        <dbReference type="Proteomes" id="UP000283314"/>
    </source>
</evidence>
<name>A0A415LH47_9FIRM</name>
<evidence type="ECO:0000313" key="2">
    <source>
        <dbReference type="EMBL" id="RHL47889.1"/>
    </source>
</evidence>
<dbReference type="SUPFAM" id="SSF53756">
    <property type="entry name" value="UDP-Glycosyltransferase/glycogen phosphorylase"/>
    <property type="match status" value="1"/>
</dbReference>
<sequence>MNNRRIVVEKQWNLGIMGNSIRPFIKNGMVYGYDVAANELIDSILMYSNSNKVTCFYEPEQYQESILLRKINKANRNRMDCKLDMISEYDLLFGNVKNVDIQVLHNVDNQFVQLCGLREALGLNIPITFTIHCASYPQYLDEYFLPMVISPLRPYDVFICTSEAVRDAVRKLLKKVESYTGRECDLRLEIIPLGIRTDKFKQGNKTELRQKYGIDPNDFVILWLGRFEIEQKADLYPLLLVFSRLVKKNKTKNLKLVLAGYQPTNSNYLSVLKEQVNTLGIIDNVIFMENHDVMNRNELYALSDVFTSPIDNIQETFGITPIEAMACGVPQVVSDWDGYKDTVEDGVTGFRVPTYWAECDKDINKFGMLPYDEVSRCNLYHYLMSQTVVIDIIKYEEAFQKLIDDEELRKTMGEQSRKRAEQHYDWKVIIEQYNNLWERLIKKAENTPVSNTNERTLSPEFFNCFSHYATGIFDGDTKFATLSCNDEEAICYMENYTDSYGIFDQELAQNVVECLKNKIMSMNEINDKFSDVPKDVIRRTVMRLCKYGLINIVNI</sequence>
<dbReference type="Pfam" id="PF00534">
    <property type="entry name" value="Glycos_transf_1"/>
    <property type="match status" value="1"/>
</dbReference>
<dbReference type="InterPro" id="IPR001296">
    <property type="entry name" value="Glyco_trans_1"/>
</dbReference>
<protein>
    <submittedName>
        <fullName evidence="2">Glycosyltransferase family 1 protein</fullName>
    </submittedName>
</protein>
<dbReference type="Gene3D" id="3.40.50.2000">
    <property type="entry name" value="Glycogen Phosphorylase B"/>
    <property type="match status" value="4"/>
</dbReference>
<organism evidence="2 3">
    <name type="scientific">Eubacterium ventriosum</name>
    <dbReference type="NCBI Taxonomy" id="39496"/>
    <lineage>
        <taxon>Bacteria</taxon>
        <taxon>Bacillati</taxon>
        <taxon>Bacillota</taxon>
        <taxon>Clostridia</taxon>
        <taxon>Eubacteriales</taxon>
        <taxon>Eubacteriaceae</taxon>
        <taxon>Eubacterium</taxon>
    </lineage>
</organism>
<dbReference type="EMBL" id="QROT01000001">
    <property type="protein sequence ID" value="RHL47889.1"/>
    <property type="molecule type" value="Genomic_DNA"/>
</dbReference>
<keyword evidence="2" id="KW-0808">Transferase</keyword>
<reference evidence="2 3" key="1">
    <citation type="submission" date="2018-08" db="EMBL/GenBank/DDBJ databases">
        <title>A genome reference for cultivated species of the human gut microbiota.</title>
        <authorList>
            <person name="Zou Y."/>
            <person name="Xue W."/>
            <person name="Luo G."/>
        </authorList>
    </citation>
    <scope>NUCLEOTIDE SEQUENCE [LARGE SCALE GENOMIC DNA]</scope>
    <source>
        <strain evidence="2 3">AF37-4</strain>
    </source>
</reference>
<dbReference type="Proteomes" id="UP000283314">
    <property type="component" value="Unassembled WGS sequence"/>
</dbReference>
<gene>
    <name evidence="2" type="ORF">DW018_00175</name>
</gene>